<dbReference type="GO" id="GO:0005524">
    <property type="term" value="F:ATP binding"/>
    <property type="evidence" value="ECO:0007669"/>
    <property type="project" value="UniProtKB-KW"/>
</dbReference>
<dbReference type="PANTHER" id="PTHR30489:SF0">
    <property type="entry name" value="LIPOPROTEIN-RELEASING SYSTEM TRANSMEMBRANE PROTEIN LOLE"/>
    <property type="match status" value="1"/>
</dbReference>
<feature type="transmembrane region" description="Helical" evidence="7">
    <location>
        <begin position="310"/>
        <end position="337"/>
    </location>
</feature>
<evidence type="ECO:0000256" key="6">
    <source>
        <dbReference type="ARBA" id="ARBA00023136"/>
    </source>
</evidence>
<dbReference type="GO" id="GO:0098797">
    <property type="term" value="C:plasma membrane protein complex"/>
    <property type="evidence" value="ECO:0007669"/>
    <property type="project" value="TreeGrafter"/>
</dbReference>
<keyword evidence="5 7" id="KW-1133">Transmembrane helix</keyword>
<dbReference type="InterPro" id="IPR003838">
    <property type="entry name" value="ABC3_permease_C"/>
</dbReference>
<evidence type="ECO:0000259" key="9">
    <source>
        <dbReference type="Pfam" id="PF12704"/>
    </source>
</evidence>
<name>M7N3W3_9BACT</name>
<dbReference type="GO" id="GO:0044874">
    <property type="term" value="P:lipoprotein localization to outer membrane"/>
    <property type="evidence" value="ECO:0007669"/>
    <property type="project" value="TreeGrafter"/>
</dbReference>
<comment type="similarity">
    <text evidence="2">Belongs to the ABC-4 integral membrane protein family. LolC/E subfamily.</text>
</comment>
<evidence type="ECO:0000256" key="3">
    <source>
        <dbReference type="ARBA" id="ARBA00022475"/>
    </source>
</evidence>
<sequence length="406" mass="45490">MFTIIKIAWKNIWRNPGRSLVIIVSVVLGVWASLFIISFSSGMNEQRIRDLLQNYTGHVVIQHPDYTREATVTSVLSETQQARALLARHPQVRGWTARTLAAGMAQTSAGSYGVKILGIDTLQEQGVTNFHRLLQEGDFLQSFVRNPVVVGEKLATRLKLSLRSKLVLSFQNLEGEITAGVFRVSGIYRSNNSVYDEGHVYVRQADLQALLGDSQAVHELFILTEDYEQAQGLASSLNEQLQQDRARHWAEISPQLAYMNEAMQQFLLIFIGIIALGLTLGIINVMLMAILERSRELGMLMAIGMSRRRLFGMITAETLLLSSVGLPLGLLLTYLTLQYFRQRGIDLSVVSEGMASFGYETRVIPHLEGAYYWQVALIILFTTLLGSLYPSLKALKLKPVEAMRRL</sequence>
<protein>
    <submittedName>
        <fullName evidence="10">Macrolide export ATP-binding/permease protein MacB</fullName>
        <ecNumber evidence="10">3.6.3.-</ecNumber>
    </submittedName>
</protein>
<keyword evidence="10" id="KW-0378">Hydrolase</keyword>
<keyword evidence="10" id="KW-0067">ATP-binding</keyword>
<dbReference type="PANTHER" id="PTHR30489">
    <property type="entry name" value="LIPOPROTEIN-RELEASING SYSTEM TRANSMEMBRANE PROTEIN LOLE"/>
    <property type="match status" value="1"/>
</dbReference>
<feature type="domain" description="ABC3 transporter permease C-terminal" evidence="8">
    <location>
        <begin position="269"/>
        <end position="399"/>
    </location>
</feature>
<evidence type="ECO:0000256" key="7">
    <source>
        <dbReference type="SAM" id="Phobius"/>
    </source>
</evidence>
<organism evidence="10 11">
    <name type="scientific">Cesiribacter andamanensis AMV16</name>
    <dbReference type="NCBI Taxonomy" id="1279009"/>
    <lineage>
        <taxon>Bacteria</taxon>
        <taxon>Pseudomonadati</taxon>
        <taxon>Bacteroidota</taxon>
        <taxon>Cytophagia</taxon>
        <taxon>Cytophagales</taxon>
        <taxon>Cesiribacteraceae</taxon>
        <taxon>Cesiribacter</taxon>
    </lineage>
</organism>
<evidence type="ECO:0000313" key="11">
    <source>
        <dbReference type="Proteomes" id="UP000011910"/>
    </source>
</evidence>
<feature type="transmembrane region" description="Helical" evidence="7">
    <location>
        <begin position="20"/>
        <end position="39"/>
    </location>
</feature>
<evidence type="ECO:0000259" key="8">
    <source>
        <dbReference type="Pfam" id="PF02687"/>
    </source>
</evidence>
<accession>M7N3W3</accession>
<evidence type="ECO:0000256" key="4">
    <source>
        <dbReference type="ARBA" id="ARBA00022692"/>
    </source>
</evidence>
<comment type="caution">
    <text evidence="10">The sequence shown here is derived from an EMBL/GenBank/DDBJ whole genome shotgun (WGS) entry which is preliminary data.</text>
</comment>
<dbReference type="RefSeq" id="WP_009196261.1">
    <property type="nucleotide sequence ID" value="NZ_AODQ01000079.1"/>
</dbReference>
<dbReference type="Pfam" id="PF12704">
    <property type="entry name" value="MacB_PCD"/>
    <property type="match status" value="1"/>
</dbReference>
<feature type="domain" description="MacB-like periplasmic core" evidence="9">
    <location>
        <begin position="19"/>
        <end position="237"/>
    </location>
</feature>
<evidence type="ECO:0000313" key="10">
    <source>
        <dbReference type="EMBL" id="EMR01982.1"/>
    </source>
</evidence>
<keyword evidence="11" id="KW-1185">Reference proteome</keyword>
<feature type="transmembrane region" description="Helical" evidence="7">
    <location>
        <begin position="371"/>
        <end position="389"/>
    </location>
</feature>
<feature type="transmembrane region" description="Helical" evidence="7">
    <location>
        <begin position="266"/>
        <end position="290"/>
    </location>
</feature>
<dbReference type="InterPro" id="IPR025857">
    <property type="entry name" value="MacB_PCD"/>
</dbReference>
<keyword evidence="6 7" id="KW-0472">Membrane</keyword>
<gene>
    <name evidence="10" type="primary">macB_8</name>
    <name evidence="10" type="ORF">ADICEAN_02874</name>
</gene>
<dbReference type="GO" id="GO:0016787">
    <property type="term" value="F:hydrolase activity"/>
    <property type="evidence" value="ECO:0007669"/>
    <property type="project" value="UniProtKB-KW"/>
</dbReference>
<proteinExistence type="inferred from homology"/>
<keyword evidence="10" id="KW-0547">Nucleotide-binding</keyword>
<dbReference type="AlphaFoldDB" id="M7N3W3"/>
<dbReference type="EC" id="3.6.3.-" evidence="10"/>
<keyword evidence="4 7" id="KW-0812">Transmembrane</keyword>
<evidence type="ECO:0000256" key="5">
    <source>
        <dbReference type="ARBA" id="ARBA00022989"/>
    </source>
</evidence>
<evidence type="ECO:0000256" key="1">
    <source>
        <dbReference type="ARBA" id="ARBA00004651"/>
    </source>
</evidence>
<dbReference type="EMBL" id="AODQ01000079">
    <property type="protein sequence ID" value="EMR01982.1"/>
    <property type="molecule type" value="Genomic_DNA"/>
</dbReference>
<dbReference type="InterPro" id="IPR051447">
    <property type="entry name" value="Lipoprotein-release_system"/>
</dbReference>
<keyword evidence="3" id="KW-1003">Cell membrane</keyword>
<dbReference type="STRING" id="1279009.ADICEAN_02874"/>
<dbReference type="eggNOG" id="COG4591">
    <property type="taxonomic scope" value="Bacteria"/>
</dbReference>
<evidence type="ECO:0000256" key="2">
    <source>
        <dbReference type="ARBA" id="ARBA00005236"/>
    </source>
</evidence>
<dbReference type="Proteomes" id="UP000011910">
    <property type="component" value="Unassembled WGS sequence"/>
</dbReference>
<comment type="subcellular location">
    <subcellularLocation>
        <location evidence="1">Cell membrane</location>
        <topology evidence="1">Multi-pass membrane protein</topology>
    </subcellularLocation>
</comment>
<dbReference type="Pfam" id="PF02687">
    <property type="entry name" value="FtsX"/>
    <property type="match status" value="1"/>
</dbReference>
<reference evidence="10 11" key="1">
    <citation type="journal article" date="2013" name="Genome Announc.">
        <title>Draft Genome Sequence of Cesiribacter andamanensis Strain AMV16T, Isolated from a Soil Sample from a Mud Volcano in the Andaman Islands, India.</title>
        <authorList>
            <person name="Shivaji S."/>
            <person name="Ara S."/>
            <person name="Begum Z."/>
            <person name="Srinivas T.N."/>
            <person name="Singh A."/>
            <person name="Kumar Pinnaka A."/>
        </authorList>
    </citation>
    <scope>NUCLEOTIDE SEQUENCE [LARGE SCALE GENOMIC DNA]</scope>
    <source>
        <strain evidence="10 11">AMV16</strain>
    </source>
</reference>
<dbReference type="OrthoDB" id="9784014at2"/>